<dbReference type="InterPro" id="IPR023214">
    <property type="entry name" value="HAD_sf"/>
</dbReference>
<dbReference type="Gene3D" id="3.40.1110.10">
    <property type="entry name" value="Calcium-transporting ATPase, cytoplasmic domain N"/>
    <property type="match status" value="1"/>
</dbReference>
<evidence type="ECO:0000256" key="7">
    <source>
        <dbReference type="ARBA" id="ARBA00022692"/>
    </source>
</evidence>
<dbReference type="AlphaFoldDB" id="A0A1H7R0Y2"/>
<dbReference type="NCBIfam" id="TIGR01525">
    <property type="entry name" value="ATPase-IB_hvy"/>
    <property type="match status" value="1"/>
</dbReference>
<evidence type="ECO:0000313" key="22">
    <source>
        <dbReference type="EMBL" id="SEL53792.1"/>
    </source>
</evidence>
<dbReference type="SUPFAM" id="SSF81665">
    <property type="entry name" value="Calcium ATPase, transmembrane domain M"/>
    <property type="match status" value="1"/>
</dbReference>
<name>A0A1H7R0Y2_OLID1</name>
<dbReference type="InterPro" id="IPR018303">
    <property type="entry name" value="ATPase_P-typ_P_site"/>
</dbReference>
<evidence type="ECO:0000256" key="1">
    <source>
        <dbReference type="ARBA" id="ARBA00004651"/>
    </source>
</evidence>
<dbReference type="GO" id="GO:0060003">
    <property type="term" value="P:copper ion export"/>
    <property type="evidence" value="ECO:0007669"/>
    <property type="project" value="UniProtKB-ARBA"/>
</dbReference>
<dbReference type="FunFam" id="3.40.50.1000:FF:000144">
    <property type="entry name" value="copper-transporting ATPase 1 isoform X2"/>
    <property type="match status" value="1"/>
</dbReference>
<dbReference type="PROSITE" id="PS50846">
    <property type="entry name" value="HMA_2"/>
    <property type="match status" value="1"/>
</dbReference>
<accession>A0A1H7R0Y2</accession>
<feature type="transmembrane region" description="Helical" evidence="20">
    <location>
        <begin position="99"/>
        <end position="117"/>
    </location>
</feature>
<dbReference type="CDD" id="cd00371">
    <property type="entry name" value="HMA"/>
    <property type="match status" value="1"/>
</dbReference>
<keyword evidence="23" id="KW-1185">Reference proteome</keyword>
<dbReference type="Pfam" id="PF00403">
    <property type="entry name" value="HMA"/>
    <property type="match status" value="1"/>
</dbReference>
<evidence type="ECO:0000256" key="19">
    <source>
        <dbReference type="ARBA" id="ARBA00049289"/>
    </source>
</evidence>
<keyword evidence="9 20" id="KW-0547">Nucleotide-binding</keyword>
<dbReference type="InterPro" id="IPR008250">
    <property type="entry name" value="ATPase_P-typ_transduc_dom_A_sf"/>
</dbReference>
<feature type="transmembrane region" description="Helical" evidence="20">
    <location>
        <begin position="689"/>
        <end position="708"/>
    </location>
</feature>
<sequence length="743" mass="80835">MLERENIQTISLPILGMTCAACAISVESMVKSLFGVQKAEVNYATQTVKIDFDPSSVQPPKFQEAVQSIGYDLILDTEKGKEAQEEAQKSNYKALKRRIIATTILTIPIVILGMFLMDIPYANYMMLVLSTPVLFIFGKSFFTNAYKQAKHRKANMDTLVALSTGIAYLFSVFNTFYPAFWHQRGLHPHVYYEAAAVVILFIMLGKLLEERAKSNTSSAIKKLIGLQPKSVLIITDSGEREIPVSEVQVGNQLLVRSGEKIPVDGEVYNGTSYVDESMITGEPIAIQKISGDKVFAGTINQKGSFRFRAEKVGADTMLSQIIQLVQDAQGSKAPVQKLVDKIAGIFVPIVILISLSSLGAWVLFGGEHAFTQGLLAMVTVLVIACPCALGLATPTAIMVGIGKGAENGILIKDAEALELGYKVNAIILDKTGTITEGKPTVTDIYWNPALPEDKKALESIFLALEQQSEHPLAEAIVKYFREIEVISAPVEHFESLTGKGVAAIFNGEKYLAGSKKLFTDLKIEIPEVLKERVNQLQAQAKTVIYFLNESQILATVAITDKIKGGSRKAISQLKSRGIDVYMLTGDNKQTAAAVAAQVGITRYKAEVFPADKAAFVKKLQAEKKVVGMIGDGINDSQALAQANLSIAMGKGSDIAIDVAKITLVSSDLQQVPKALRLSRLTVKTIRQNLFWAFIYNLIGIPIAAGILYPFNGFLLNPMIAGAAMALSSVSVVSNSLRLKWRKQ</sequence>
<dbReference type="PROSITE" id="PS00154">
    <property type="entry name" value="ATPASE_E1_E2"/>
    <property type="match status" value="1"/>
</dbReference>
<evidence type="ECO:0000256" key="3">
    <source>
        <dbReference type="ARBA" id="ARBA00012517"/>
    </source>
</evidence>
<organism evidence="22 23">
    <name type="scientific">Olivibacter domesticus</name>
    <name type="common">Pseudosphingobacterium domesticum</name>
    <dbReference type="NCBI Taxonomy" id="407022"/>
    <lineage>
        <taxon>Bacteria</taxon>
        <taxon>Pseudomonadati</taxon>
        <taxon>Bacteroidota</taxon>
        <taxon>Sphingobacteriia</taxon>
        <taxon>Sphingobacteriales</taxon>
        <taxon>Sphingobacteriaceae</taxon>
        <taxon>Olivibacter</taxon>
    </lineage>
</organism>
<feature type="transmembrane region" description="Helical" evidence="20">
    <location>
        <begin position="370"/>
        <end position="393"/>
    </location>
</feature>
<dbReference type="Proteomes" id="UP000199421">
    <property type="component" value="Unassembled WGS sequence"/>
</dbReference>
<dbReference type="PANTHER" id="PTHR43520:SF8">
    <property type="entry name" value="P-TYPE CU(+) TRANSPORTER"/>
    <property type="match status" value="1"/>
</dbReference>
<evidence type="ECO:0000256" key="2">
    <source>
        <dbReference type="ARBA" id="ARBA00006024"/>
    </source>
</evidence>
<keyword evidence="10" id="KW-0187">Copper transport</keyword>
<dbReference type="InterPro" id="IPR001757">
    <property type="entry name" value="P_typ_ATPase"/>
</dbReference>
<keyword evidence="13" id="KW-1278">Translocase</keyword>
<dbReference type="SUPFAM" id="SSF56784">
    <property type="entry name" value="HAD-like"/>
    <property type="match status" value="1"/>
</dbReference>
<evidence type="ECO:0000256" key="15">
    <source>
        <dbReference type="ARBA" id="ARBA00023008"/>
    </source>
</evidence>
<keyword evidence="14 20" id="KW-1133">Transmembrane helix</keyword>
<dbReference type="NCBIfam" id="TIGR01494">
    <property type="entry name" value="ATPase_P-type"/>
    <property type="match status" value="1"/>
</dbReference>
<dbReference type="InterPro" id="IPR017969">
    <property type="entry name" value="Heavy-metal-associated_CS"/>
</dbReference>
<comment type="catalytic activity">
    <reaction evidence="19">
        <text>Cu(+)(in) + ATP + H2O = Cu(+)(out) + ADP + phosphate + H(+)</text>
        <dbReference type="Rhea" id="RHEA:25792"/>
        <dbReference type="ChEBI" id="CHEBI:15377"/>
        <dbReference type="ChEBI" id="CHEBI:15378"/>
        <dbReference type="ChEBI" id="CHEBI:30616"/>
        <dbReference type="ChEBI" id="CHEBI:43474"/>
        <dbReference type="ChEBI" id="CHEBI:49552"/>
        <dbReference type="ChEBI" id="CHEBI:456216"/>
        <dbReference type="EC" id="7.2.2.8"/>
    </reaction>
</comment>
<dbReference type="InterPro" id="IPR036163">
    <property type="entry name" value="HMA_dom_sf"/>
</dbReference>
<dbReference type="Gene3D" id="3.40.50.1000">
    <property type="entry name" value="HAD superfamily/HAD-like"/>
    <property type="match status" value="1"/>
</dbReference>
<dbReference type="GO" id="GO:0055070">
    <property type="term" value="P:copper ion homeostasis"/>
    <property type="evidence" value="ECO:0007669"/>
    <property type="project" value="TreeGrafter"/>
</dbReference>
<keyword evidence="17 20" id="KW-0472">Membrane</keyword>
<dbReference type="PANTHER" id="PTHR43520">
    <property type="entry name" value="ATP7, ISOFORM B"/>
    <property type="match status" value="1"/>
</dbReference>
<feature type="domain" description="HMA" evidence="21">
    <location>
        <begin position="8"/>
        <end position="74"/>
    </location>
</feature>
<dbReference type="PROSITE" id="PS01229">
    <property type="entry name" value="COF_2"/>
    <property type="match status" value="1"/>
</dbReference>
<dbReference type="Gene3D" id="2.70.150.10">
    <property type="entry name" value="Calcium-transporting ATPase, cytoplasmic transduction domain A"/>
    <property type="match status" value="1"/>
</dbReference>
<keyword evidence="4" id="KW-0813">Transport</keyword>
<dbReference type="CDD" id="cd02094">
    <property type="entry name" value="P-type_ATPase_Cu-like"/>
    <property type="match status" value="1"/>
</dbReference>
<dbReference type="InterPro" id="IPR059000">
    <property type="entry name" value="ATPase_P-type_domA"/>
</dbReference>
<dbReference type="GO" id="GO:0043682">
    <property type="term" value="F:P-type divalent copper transporter activity"/>
    <property type="evidence" value="ECO:0007669"/>
    <property type="project" value="TreeGrafter"/>
</dbReference>
<dbReference type="SFLD" id="SFLDG00002">
    <property type="entry name" value="C1.7:_P-type_atpase_like"/>
    <property type="match status" value="1"/>
</dbReference>
<feature type="transmembrane region" description="Helical" evidence="20">
    <location>
        <begin position="158"/>
        <end position="177"/>
    </location>
</feature>
<dbReference type="GO" id="GO:0140581">
    <property type="term" value="F:P-type monovalent copper transporter activity"/>
    <property type="evidence" value="ECO:0007669"/>
    <property type="project" value="UniProtKB-EC"/>
</dbReference>
<evidence type="ECO:0000256" key="20">
    <source>
        <dbReference type="RuleBase" id="RU362081"/>
    </source>
</evidence>
<dbReference type="RefSeq" id="WP_093325324.1">
    <property type="nucleotide sequence ID" value="NZ_FOAF01000002.1"/>
</dbReference>
<evidence type="ECO:0000256" key="11">
    <source>
        <dbReference type="ARBA" id="ARBA00022840"/>
    </source>
</evidence>
<dbReference type="Pfam" id="PF00702">
    <property type="entry name" value="Hydrolase"/>
    <property type="match status" value="1"/>
</dbReference>
<dbReference type="GO" id="GO:0005886">
    <property type="term" value="C:plasma membrane"/>
    <property type="evidence" value="ECO:0007669"/>
    <property type="project" value="UniProtKB-SubCell"/>
</dbReference>
<dbReference type="GO" id="GO:0005524">
    <property type="term" value="F:ATP binding"/>
    <property type="evidence" value="ECO:0007669"/>
    <property type="project" value="UniProtKB-UniRule"/>
</dbReference>
<evidence type="ECO:0000256" key="13">
    <source>
        <dbReference type="ARBA" id="ARBA00022967"/>
    </source>
</evidence>
<reference evidence="23" key="1">
    <citation type="submission" date="2016-10" db="EMBL/GenBank/DDBJ databases">
        <authorList>
            <person name="Varghese N."/>
            <person name="Submissions S."/>
        </authorList>
    </citation>
    <scope>NUCLEOTIDE SEQUENCE [LARGE SCALE GENOMIC DNA]</scope>
    <source>
        <strain evidence="23">DSM 18733</strain>
    </source>
</reference>
<dbReference type="InterPro" id="IPR006121">
    <property type="entry name" value="HMA_dom"/>
</dbReference>
<dbReference type="PRINTS" id="PR00943">
    <property type="entry name" value="CUATPASE"/>
</dbReference>
<keyword evidence="15" id="KW-0186">Copper</keyword>
<dbReference type="InterPro" id="IPR023299">
    <property type="entry name" value="ATPase_P-typ_cyto_dom_N"/>
</dbReference>
<dbReference type="SUPFAM" id="SSF55008">
    <property type="entry name" value="HMA, heavy metal-associated domain"/>
    <property type="match status" value="1"/>
</dbReference>
<dbReference type="PROSITE" id="PS01047">
    <property type="entry name" value="HMA_1"/>
    <property type="match status" value="1"/>
</dbReference>
<dbReference type="PRINTS" id="PR00119">
    <property type="entry name" value="CATATPASE"/>
</dbReference>
<dbReference type="STRING" id="407022.SAMN05661044_02793"/>
<comment type="similarity">
    <text evidence="2 20">Belongs to the cation transport ATPase (P-type) (TC 3.A.3) family. Type IB subfamily.</text>
</comment>
<keyword evidence="11 20" id="KW-0067">ATP-binding</keyword>
<dbReference type="OrthoDB" id="9770315at2"/>
<evidence type="ECO:0000256" key="9">
    <source>
        <dbReference type="ARBA" id="ARBA00022741"/>
    </source>
</evidence>
<evidence type="ECO:0000256" key="4">
    <source>
        <dbReference type="ARBA" id="ARBA00022448"/>
    </source>
</evidence>
<dbReference type="FunFam" id="2.70.150.10:FF:000020">
    <property type="entry name" value="Copper-exporting P-type ATPase A"/>
    <property type="match status" value="1"/>
</dbReference>
<evidence type="ECO:0000256" key="12">
    <source>
        <dbReference type="ARBA" id="ARBA00022842"/>
    </source>
</evidence>
<evidence type="ECO:0000256" key="16">
    <source>
        <dbReference type="ARBA" id="ARBA00023065"/>
    </source>
</evidence>
<feature type="transmembrane region" description="Helical" evidence="20">
    <location>
        <begin position="342"/>
        <end position="364"/>
    </location>
</feature>
<dbReference type="SUPFAM" id="SSF81653">
    <property type="entry name" value="Calcium ATPase, transduction domain A"/>
    <property type="match status" value="1"/>
</dbReference>
<evidence type="ECO:0000256" key="10">
    <source>
        <dbReference type="ARBA" id="ARBA00022796"/>
    </source>
</evidence>
<dbReference type="InterPro" id="IPR036412">
    <property type="entry name" value="HAD-like_sf"/>
</dbReference>
<proteinExistence type="inferred from homology"/>
<dbReference type="GO" id="GO:0005507">
    <property type="term" value="F:copper ion binding"/>
    <property type="evidence" value="ECO:0007669"/>
    <property type="project" value="TreeGrafter"/>
</dbReference>
<dbReference type="InterPro" id="IPR023298">
    <property type="entry name" value="ATPase_P-typ_TM_dom_sf"/>
</dbReference>
<dbReference type="EC" id="7.2.2.8" evidence="3"/>
<dbReference type="InterPro" id="IPR044492">
    <property type="entry name" value="P_typ_ATPase_HD_dom"/>
</dbReference>
<evidence type="ECO:0000256" key="8">
    <source>
        <dbReference type="ARBA" id="ARBA00022723"/>
    </source>
</evidence>
<keyword evidence="5 20" id="KW-1003">Cell membrane</keyword>
<feature type="transmembrane region" description="Helical" evidence="20">
    <location>
        <begin position="714"/>
        <end position="736"/>
    </location>
</feature>
<gene>
    <name evidence="22" type="ORF">SAMN05661044_02793</name>
</gene>
<evidence type="ECO:0000256" key="17">
    <source>
        <dbReference type="ARBA" id="ARBA00023136"/>
    </source>
</evidence>
<dbReference type="FunFam" id="3.30.70.100:FF:000005">
    <property type="entry name" value="Copper-exporting P-type ATPase A"/>
    <property type="match status" value="1"/>
</dbReference>
<dbReference type="Gene3D" id="3.30.70.100">
    <property type="match status" value="1"/>
</dbReference>
<protein>
    <recommendedName>
        <fullName evidence="3">P-type Cu(+) transporter</fullName>
        <ecNumber evidence="3">7.2.2.8</ecNumber>
    </recommendedName>
    <alternativeName>
        <fullName evidence="18">Cu(+)-exporting ATPase</fullName>
    </alternativeName>
</protein>
<evidence type="ECO:0000256" key="5">
    <source>
        <dbReference type="ARBA" id="ARBA00022475"/>
    </source>
</evidence>
<evidence type="ECO:0000256" key="6">
    <source>
        <dbReference type="ARBA" id="ARBA00022553"/>
    </source>
</evidence>
<feature type="transmembrane region" description="Helical" evidence="20">
    <location>
        <begin position="189"/>
        <end position="208"/>
    </location>
</feature>
<keyword evidence="16" id="KW-0406">Ion transport</keyword>
<dbReference type="EMBL" id="FOAF01000002">
    <property type="protein sequence ID" value="SEL53792.1"/>
    <property type="molecule type" value="Genomic_DNA"/>
</dbReference>
<evidence type="ECO:0000256" key="18">
    <source>
        <dbReference type="ARBA" id="ARBA00033239"/>
    </source>
</evidence>
<dbReference type="NCBIfam" id="TIGR01511">
    <property type="entry name" value="ATPase-IB1_Cu"/>
    <property type="match status" value="1"/>
</dbReference>
<dbReference type="SFLD" id="SFLDF00027">
    <property type="entry name" value="p-type_atpase"/>
    <property type="match status" value="1"/>
</dbReference>
<comment type="subcellular location">
    <subcellularLocation>
        <location evidence="1">Cell membrane</location>
        <topology evidence="1">Multi-pass membrane protein</topology>
    </subcellularLocation>
</comment>
<dbReference type="Pfam" id="PF00122">
    <property type="entry name" value="E1-E2_ATPase"/>
    <property type="match status" value="1"/>
</dbReference>
<evidence type="ECO:0000259" key="21">
    <source>
        <dbReference type="PROSITE" id="PS50846"/>
    </source>
</evidence>
<dbReference type="SFLD" id="SFLDS00003">
    <property type="entry name" value="Haloacid_Dehalogenase"/>
    <property type="match status" value="1"/>
</dbReference>
<keyword evidence="6" id="KW-0597">Phosphoprotein</keyword>
<keyword evidence="8 20" id="KW-0479">Metal-binding</keyword>
<dbReference type="GO" id="GO:0016887">
    <property type="term" value="F:ATP hydrolysis activity"/>
    <property type="evidence" value="ECO:0007669"/>
    <property type="project" value="InterPro"/>
</dbReference>
<keyword evidence="12" id="KW-0460">Magnesium</keyword>
<evidence type="ECO:0000313" key="23">
    <source>
        <dbReference type="Proteomes" id="UP000199421"/>
    </source>
</evidence>
<feature type="transmembrane region" description="Helical" evidence="20">
    <location>
        <begin position="123"/>
        <end position="146"/>
    </location>
</feature>
<dbReference type="InterPro" id="IPR027256">
    <property type="entry name" value="P-typ_ATPase_IB"/>
</dbReference>
<keyword evidence="7 20" id="KW-0812">Transmembrane</keyword>
<evidence type="ECO:0000256" key="14">
    <source>
        <dbReference type="ARBA" id="ARBA00022989"/>
    </source>
</evidence>